<dbReference type="Pfam" id="PF14223">
    <property type="entry name" value="Retrotran_gag_2"/>
    <property type="match status" value="1"/>
</dbReference>
<dbReference type="Proteomes" id="UP000053825">
    <property type="component" value="Unassembled WGS sequence"/>
</dbReference>
<name>A0A0L7RKU4_9HYME</name>
<protein>
    <submittedName>
        <fullName evidence="1">Uncharacterized protein</fullName>
    </submittedName>
</protein>
<reference evidence="1 2" key="1">
    <citation type="submission" date="2015-07" db="EMBL/GenBank/DDBJ databases">
        <title>The genome of Habropoda laboriosa.</title>
        <authorList>
            <person name="Pan H."/>
            <person name="Kapheim K."/>
        </authorList>
    </citation>
    <scope>NUCLEOTIDE SEQUENCE [LARGE SCALE GENOMIC DNA]</scope>
    <source>
        <strain evidence="1">0110345459</strain>
    </source>
</reference>
<accession>A0A0L7RKU4</accession>
<organism evidence="1 2">
    <name type="scientific">Habropoda laboriosa</name>
    <dbReference type="NCBI Taxonomy" id="597456"/>
    <lineage>
        <taxon>Eukaryota</taxon>
        <taxon>Metazoa</taxon>
        <taxon>Ecdysozoa</taxon>
        <taxon>Arthropoda</taxon>
        <taxon>Hexapoda</taxon>
        <taxon>Insecta</taxon>
        <taxon>Pterygota</taxon>
        <taxon>Neoptera</taxon>
        <taxon>Endopterygota</taxon>
        <taxon>Hymenoptera</taxon>
        <taxon>Apocrita</taxon>
        <taxon>Aculeata</taxon>
        <taxon>Apoidea</taxon>
        <taxon>Anthophila</taxon>
        <taxon>Apidae</taxon>
        <taxon>Habropoda</taxon>
    </lineage>
</organism>
<dbReference type="EMBL" id="KQ414569">
    <property type="protein sequence ID" value="KOC71356.1"/>
    <property type="molecule type" value="Genomic_DNA"/>
</dbReference>
<dbReference type="AlphaFoldDB" id="A0A0L7RKU4"/>
<gene>
    <name evidence="1" type="ORF">WH47_05238</name>
</gene>
<evidence type="ECO:0000313" key="1">
    <source>
        <dbReference type="EMBL" id="KOC71356.1"/>
    </source>
</evidence>
<dbReference type="STRING" id="597456.A0A0L7RKU4"/>
<evidence type="ECO:0000313" key="2">
    <source>
        <dbReference type="Proteomes" id="UP000053825"/>
    </source>
</evidence>
<sequence length="72" mass="8598">MLLNSLPNEYETFCIAIESRERMPTTEELKIKLIEEEIRKTENDNEHRANEEALLSNRKMLHGKTILKQQER</sequence>
<proteinExistence type="predicted"/>
<keyword evidence="2" id="KW-1185">Reference proteome</keyword>